<dbReference type="NCBIfam" id="TIGR03647">
    <property type="entry name" value="Na_symport_sm"/>
    <property type="match status" value="1"/>
</dbReference>
<feature type="transmembrane region" description="Helical" evidence="1">
    <location>
        <begin position="202"/>
        <end position="223"/>
    </location>
</feature>
<accession>A0A1F7F954</accession>
<keyword evidence="1" id="KW-0812">Transmembrane</keyword>
<keyword evidence="1" id="KW-1133">Transmembrane helix</keyword>
<evidence type="ECO:0000313" key="3">
    <source>
        <dbReference type="EMBL" id="OGK03062.1"/>
    </source>
</evidence>
<organism evidence="3 4">
    <name type="scientific">Candidatus Raymondbacteria bacterium RIFOXYD12_FULL_49_13</name>
    <dbReference type="NCBI Taxonomy" id="1817890"/>
    <lineage>
        <taxon>Bacteria</taxon>
        <taxon>Raymondiibacteriota</taxon>
    </lineage>
</organism>
<dbReference type="Proteomes" id="UP000179243">
    <property type="component" value="Unassembled WGS sequence"/>
</dbReference>
<name>A0A1F7F954_UNCRA</name>
<proteinExistence type="predicted"/>
<evidence type="ECO:0000313" key="4">
    <source>
        <dbReference type="Proteomes" id="UP000179243"/>
    </source>
</evidence>
<reference evidence="3 4" key="1">
    <citation type="journal article" date="2016" name="Nat. Commun.">
        <title>Thousands of microbial genomes shed light on interconnected biogeochemical processes in an aquifer system.</title>
        <authorList>
            <person name="Anantharaman K."/>
            <person name="Brown C.T."/>
            <person name="Hug L.A."/>
            <person name="Sharon I."/>
            <person name="Castelle C.J."/>
            <person name="Probst A.J."/>
            <person name="Thomas B.C."/>
            <person name="Singh A."/>
            <person name="Wilkins M.J."/>
            <person name="Karaoz U."/>
            <person name="Brodie E.L."/>
            <person name="Williams K.H."/>
            <person name="Hubbard S.S."/>
            <person name="Banfield J.F."/>
        </authorList>
    </citation>
    <scope>NUCLEOTIDE SEQUENCE [LARGE SCALE GENOMIC DNA]</scope>
</reference>
<keyword evidence="1" id="KW-0472">Membrane</keyword>
<dbReference type="AlphaFoldDB" id="A0A1F7F954"/>
<gene>
    <name evidence="3" type="ORF">A2519_21460</name>
</gene>
<evidence type="ECO:0000256" key="1">
    <source>
        <dbReference type="SAM" id="Phobius"/>
    </source>
</evidence>
<comment type="caution">
    <text evidence="3">The sequence shown here is derived from an EMBL/GenBank/DDBJ whole genome shotgun (WGS) entry which is preliminary data.</text>
</comment>
<dbReference type="Pfam" id="PF13937">
    <property type="entry name" value="DUF4212"/>
    <property type="match status" value="1"/>
</dbReference>
<dbReference type="EMBL" id="MFYX01000098">
    <property type="protein sequence ID" value="OGK03062.1"/>
    <property type="molecule type" value="Genomic_DNA"/>
</dbReference>
<feature type="transmembrane region" description="Helical" evidence="1">
    <location>
        <begin position="25"/>
        <end position="48"/>
    </location>
</feature>
<sequence length="236" mass="25762">MGGTHSHEVSFFKPTSEHGKANKKLIIALVIIWIVCVFGFQALLILFAKPTPEANLISFETAWSGAAQSGATETVQKTLARTFLAVLGKNIAISADHKKVLKESLSATVLSLVPADQKAPFQETLAQNPSLAVTTAIQVIGLSGTGFDKIMANLLPSSLVPVASEEISAENKTALPAIMKLYCTHNQCGLTTMRFLGFPFHYWYTAQFLLILFVGLCLIYAIMIGRINRKFKFIEE</sequence>
<protein>
    <recommendedName>
        <fullName evidence="2">Sodium symporter small subunit domain-containing protein</fullName>
    </recommendedName>
</protein>
<dbReference type="InterPro" id="IPR019886">
    <property type="entry name" value="Na_symporter_ssu"/>
</dbReference>
<evidence type="ECO:0000259" key="2">
    <source>
        <dbReference type="Pfam" id="PF13937"/>
    </source>
</evidence>
<feature type="domain" description="Sodium symporter small subunit" evidence="2">
    <location>
        <begin position="190"/>
        <end position="232"/>
    </location>
</feature>